<evidence type="ECO:0000256" key="6">
    <source>
        <dbReference type="ARBA" id="ARBA00022759"/>
    </source>
</evidence>
<keyword evidence="6 12" id="KW-0255">Endonuclease</keyword>
<keyword evidence="4 10" id="KW-0547">Nucleotide-binding</keyword>
<comment type="caution">
    <text evidence="12">The sequence shown here is derived from an EMBL/GenBank/DDBJ whole genome shotgun (WGS) entry which is preliminary data.</text>
</comment>
<dbReference type="InterPro" id="IPR040980">
    <property type="entry name" value="SWI2_SNF2"/>
</dbReference>
<accession>A0ABS3Z3X8</accession>
<dbReference type="Gene3D" id="3.90.1570.50">
    <property type="match status" value="1"/>
</dbReference>
<keyword evidence="9 10" id="KW-0238">DNA-binding</keyword>
<evidence type="ECO:0000256" key="3">
    <source>
        <dbReference type="ARBA" id="ARBA00022722"/>
    </source>
</evidence>
<evidence type="ECO:0000313" key="13">
    <source>
        <dbReference type="Proteomes" id="UP000677244"/>
    </source>
</evidence>
<dbReference type="SMART" id="SM00487">
    <property type="entry name" value="DEXDc"/>
    <property type="match status" value="1"/>
</dbReference>
<dbReference type="GO" id="GO:0004519">
    <property type="term" value="F:endonuclease activity"/>
    <property type="evidence" value="ECO:0007669"/>
    <property type="project" value="UniProtKB-KW"/>
</dbReference>
<name>A0ABS3Z3X8_9BACT</name>
<comment type="catalytic activity">
    <reaction evidence="1 10">
        <text>Endonucleolytic cleavage of DNA to give random double-stranded fragments with terminal 5'-phosphates, ATP is simultaneously hydrolyzed.</text>
        <dbReference type="EC" id="3.1.21.3"/>
    </reaction>
</comment>
<organism evidence="12 13">
    <name type="scientific">Niastella soli</name>
    <dbReference type="NCBI Taxonomy" id="2821487"/>
    <lineage>
        <taxon>Bacteria</taxon>
        <taxon>Pseudomonadati</taxon>
        <taxon>Bacteroidota</taxon>
        <taxon>Chitinophagia</taxon>
        <taxon>Chitinophagales</taxon>
        <taxon>Chitinophagaceae</taxon>
        <taxon>Niastella</taxon>
    </lineage>
</organism>
<evidence type="ECO:0000256" key="7">
    <source>
        <dbReference type="ARBA" id="ARBA00022801"/>
    </source>
</evidence>
<evidence type="ECO:0000259" key="11">
    <source>
        <dbReference type="PROSITE" id="PS51192"/>
    </source>
</evidence>
<dbReference type="PANTHER" id="PTHR30195">
    <property type="entry name" value="TYPE I SITE-SPECIFIC DEOXYRIBONUCLEASE PROTEIN SUBUNIT M AND R"/>
    <property type="match status" value="1"/>
</dbReference>
<dbReference type="InterPro" id="IPR007409">
    <property type="entry name" value="Restrct_endonuc_type1_HsdR_N"/>
</dbReference>
<dbReference type="InterPro" id="IPR051268">
    <property type="entry name" value="Type-I_R_enzyme_R_subunit"/>
</dbReference>
<dbReference type="Pfam" id="PF22679">
    <property type="entry name" value="T1R_D3-like"/>
    <property type="match status" value="1"/>
</dbReference>
<feature type="domain" description="Helicase ATP-binding" evidence="11">
    <location>
        <begin position="273"/>
        <end position="434"/>
    </location>
</feature>
<evidence type="ECO:0000313" key="12">
    <source>
        <dbReference type="EMBL" id="MBO9204849.1"/>
    </source>
</evidence>
<dbReference type="PROSITE" id="PS51192">
    <property type="entry name" value="HELICASE_ATP_BIND_1"/>
    <property type="match status" value="1"/>
</dbReference>
<dbReference type="InterPro" id="IPR014001">
    <property type="entry name" value="Helicase_ATP-bd"/>
</dbReference>
<evidence type="ECO:0000256" key="5">
    <source>
        <dbReference type="ARBA" id="ARBA00022747"/>
    </source>
</evidence>
<comment type="similarity">
    <text evidence="2 10">Belongs to the HsdR family.</text>
</comment>
<dbReference type="PANTHER" id="PTHR30195:SF15">
    <property type="entry name" value="TYPE I RESTRICTION ENZYME HINDI ENDONUCLEASE SUBUNIT"/>
    <property type="match status" value="1"/>
</dbReference>
<dbReference type="CDD" id="cd22332">
    <property type="entry name" value="HsdR_N"/>
    <property type="match status" value="1"/>
</dbReference>
<evidence type="ECO:0000256" key="2">
    <source>
        <dbReference type="ARBA" id="ARBA00008598"/>
    </source>
</evidence>
<evidence type="ECO:0000256" key="8">
    <source>
        <dbReference type="ARBA" id="ARBA00022840"/>
    </source>
</evidence>
<dbReference type="Proteomes" id="UP000677244">
    <property type="component" value="Unassembled WGS sequence"/>
</dbReference>
<dbReference type="EMBL" id="JAGHKO010000017">
    <property type="protein sequence ID" value="MBO9204849.1"/>
    <property type="molecule type" value="Genomic_DNA"/>
</dbReference>
<keyword evidence="13" id="KW-1185">Reference proteome</keyword>
<sequence length="877" mass="100881">MTDLKELDIRQHTFNQLKKMGYVSLSSADVNQARRGNNSSPFLESILESQLLKLNAFLASDILQTFSKYSIEEAYLALKYVRPNNYSKIYNWLLHGNSQLEFVESGSKRVIIQYIDWNNIDNNTFHFVSEFEAAFGEEIIRIDLALFVNGIPIILINFKSPSSDGSIFNKLESLNNQQQKSTPLSFAQLLLLINSDHLRYNTTNANTNYWHQWRAPGKNNATELKDALYDLCAPRKLLTYINHFILTSDAQRVPATWYQVEAVVSVLKRIQLYNQGDPKRGGYIAHPTGSGKTRTMMFLAQYLLQARSIVRSQILIITDRVELENQFLHNFLSFGLPISSANSLQSLLNLLISEAPIIITNSQKFYNTDNLSSALTDRQDLFILVDEVHRGYSGVLGQTIKRLFPDACFIGFTSFPIQNKLPPHIISGELIHLLSLQNAVDNNIILPTIYENRSHHFSLNKVDEYNPDEIKKTWKKRDRSLFLQSQEKTIHTIADDIIKHFYACNKGTPFKAILVAPSRQVAIEYKRYFDSLKGTDQQINSQLLISDTTNAWDEEDSYHNIQQFNKQEVLQQIQSTTNELELVIVCNMLLSESSGTLINTLYLTQYLQGTYLLQAIGRISRLYPGKMYGRVVDYVGVMNQLTKALEAYNQPKEMIIPVEKELQQLELHFTDIENIKNVLLGNTEKIKRRIRYNKMPKVELEELYLSKLLKCEEIIKLNSYNLDSSPSLEIKGYKERLSLLWNALKEMQTASTESSRSLTQTVDNLLSEKKETLVYKENDLLTSIILELLKQAFKKKTRIKDQQLTQYSESISTSLKSLAIRDWQSNAKSRRDMQNEVEDILIMLNKQHDVKLSFNEIDDLIESFIKSASLLLVNSKD</sequence>
<evidence type="ECO:0000256" key="4">
    <source>
        <dbReference type="ARBA" id="ARBA00022741"/>
    </source>
</evidence>
<comment type="function">
    <text evidence="10">Subunit R is required for both nuclease and ATPase activities, but not for modification.</text>
</comment>
<evidence type="ECO:0000256" key="10">
    <source>
        <dbReference type="RuleBase" id="RU364115"/>
    </source>
</evidence>
<dbReference type="InterPro" id="IPR004473">
    <property type="entry name" value="Restrct_endonuc_typeI_HsdR"/>
</dbReference>
<dbReference type="Pfam" id="PF04313">
    <property type="entry name" value="HSDR_N"/>
    <property type="match status" value="1"/>
</dbReference>
<dbReference type="InterPro" id="IPR027417">
    <property type="entry name" value="P-loop_NTPase"/>
</dbReference>
<dbReference type="NCBIfam" id="TIGR00348">
    <property type="entry name" value="hsdR"/>
    <property type="match status" value="1"/>
</dbReference>
<dbReference type="RefSeq" id="WP_209143833.1">
    <property type="nucleotide sequence ID" value="NZ_JAGHKO010000017.1"/>
</dbReference>
<dbReference type="Pfam" id="PF18766">
    <property type="entry name" value="SWI2_SNF2"/>
    <property type="match status" value="1"/>
</dbReference>
<reference evidence="12 13" key="1">
    <citation type="submission" date="2021-03" db="EMBL/GenBank/DDBJ databases">
        <title>Assistant Professor.</title>
        <authorList>
            <person name="Huq M.A."/>
        </authorList>
    </citation>
    <scope>NUCLEOTIDE SEQUENCE [LARGE SCALE GENOMIC DNA]</scope>
    <source>
        <strain evidence="12 13">MAH-29</strain>
    </source>
</reference>
<proteinExistence type="inferred from homology"/>
<keyword evidence="5 10" id="KW-0680">Restriction system</keyword>
<dbReference type="EC" id="3.1.21.3" evidence="10"/>
<keyword evidence="8 10" id="KW-0067">ATP-binding</keyword>
<dbReference type="InterPro" id="IPR055180">
    <property type="entry name" value="HsdR_RecA-like_helicase_dom_2"/>
</dbReference>
<evidence type="ECO:0000256" key="1">
    <source>
        <dbReference type="ARBA" id="ARBA00000851"/>
    </source>
</evidence>
<keyword evidence="7 10" id="KW-0378">Hydrolase</keyword>
<gene>
    <name evidence="12" type="ORF">J7I42_31455</name>
</gene>
<evidence type="ECO:0000256" key="9">
    <source>
        <dbReference type="ARBA" id="ARBA00023125"/>
    </source>
</evidence>
<comment type="subunit">
    <text evidence="10">The type I restriction/modification system is composed of three polypeptides R, M and S.</text>
</comment>
<dbReference type="Gene3D" id="3.40.50.300">
    <property type="entry name" value="P-loop containing nucleotide triphosphate hydrolases"/>
    <property type="match status" value="2"/>
</dbReference>
<keyword evidence="3" id="KW-0540">Nuclease</keyword>
<protein>
    <recommendedName>
        <fullName evidence="10">Type I restriction enzyme endonuclease subunit</fullName>
        <shortName evidence="10">R protein</shortName>
        <ecNumber evidence="10">3.1.21.3</ecNumber>
    </recommendedName>
</protein>
<dbReference type="SUPFAM" id="SSF52540">
    <property type="entry name" value="P-loop containing nucleoside triphosphate hydrolases"/>
    <property type="match status" value="2"/>
</dbReference>